<dbReference type="EMBL" id="LR812656">
    <property type="protein sequence ID" value="CAC5434886.1"/>
    <property type="molecule type" value="Genomic_DNA"/>
</dbReference>
<reference evidence="13" key="7">
    <citation type="submission" date="2019-02" db="EMBL/GenBank/DDBJ databases">
        <title>FDA dAtabase for Regulatory Grade micrObial Sequences (FDA-ARGOS): Supporting development and validation of Infectious Disease Dx tests.</title>
        <authorList>
            <person name="Duncan R."/>
            <person name="Fisher C."/>
            <person name="Tallon L."/>
            <person name="Sadzewicz L."/>
            <person name="Sengamalay N."/>
            <person name="Ott S."/>
            <person name="Godinez A."/>
            <person name="Nagaraj S."/>
            <person name="Vavikolanu K."/>
            <person name="Vyas G."/>
            <person name="Nadendla S."/>
            <person name="Aluvathingal J."/>
            <person name="Sichtig H."/>
        </authorList>
    </citation>
    <scope>NUCLEOTIDE SEQUENCE [LARGE SCALE GENOMIC DNA]</scope>
    <source>
        <strain evidence="13">FDAARGOS_360</strain>
    </source>
</reference>
<dbReference type="Proteomes" id="UP000008980">
    <property type="component" value="Chromosome 36"/>
</dbReference>
<proteinExistence type="evidence at protein level"/>
<dbReference type="VEuPathDB" id="TriTrypDB:LdBPK_363130.1"/>
<evidence type="ECO:0000256" key="2">
    <source>
        <dbReference type="PROSITE-ProRule" id="PRU00035"/>
    </source>
</evidence>
<dbReference type="Proteomes" id="UP000274082">
    <property type="component" value="Chromosome 36"/>
</dbReference>
<reference evidence="10" key="3">
    <citation type="submission" date="2011-02" db="EMBL/GenBank/DDBJ databases">
        <title>Whole genome sequencing of Leishmania donovani clinical lines reveals dynamic variation related to drug resistance.</title>
        <authorList>
            <person name="Downing T."/>
            <person name="Imamura H."/>
            <person name="Sanders M."/>
            <person name="Decuypere S."/>
            <person name="Hertz-Fowler C."/>
            <person name="Clark T.G."/>
            <person name="Rijal S."/>
            <person name="Sundar S."/>
            <person name="Quail M.A."/>
            <person name="De Doncker S."/>
            <person name="Maes I."/>
            <person name="Vanaerschot M."/>
            <person name="Stark O."/>
            <person name="Schonian G."/>
            <person name="Dujardin J.C."/>
            <person name="Berriman M."/>
        </authorList>
    </citation>
    <scope>NUCLEOTIDE SEQUENCE [LARGE SCALE GENOMIC DNA]</scope>
    <source>
        <strain evidence="10">BPK282A1</strain>
    </source>
</reference>
<evidence type="ECO:0000313" key="8">
    <source>
        <dbReference type="EMBL" id="TPP42140.1"/>
    </source>
</evidence>
<dbReference type="PANTHER" id="PTHR22881">
    <property type="entry name" value="BROMODOMAIN CONTAINING PROTEIN"/>
    <property type="match status" value="1"/>
</dbReference>
<keyword evidence="11" id="KW-1185">Reference proteome</keyword>
<evidence type="ECO:0000313" key="13">
    <source>
        <dbReference type="Proteomes" id="UP000318821"/>
    </source>
</evidence>
<dbReference type="InterPro" id="IPR036427">
    <property type="entry name" value="Bromodomain-like_sf"/>
</dbReference>
<dbReference type="OMA" id="LHKEQCL"/>
<dbReference type="PRINTS" id="PR00503">
    <property type="entry name" value="BROMODOMAIN"/>
</dbReference>
<dbReference type="Gene3D" id="1.20.920.10">
    <property type="entry name" value="Bromodomain-like"/>
    <property type="match status" value="1"/>
</dbReference>
<feature type="region of interest" description="Disordered" evidence="3">
    <location>
        <begin position="169"/>
        <end position="236"/>
    </location>
</feature>
<keyword evidence="1 2" id="KW-0103">Bromodomain</keyword>
<reference evidence="6" key="9">
    <citation type="submission" date="2020-06" db="EMBL/GenBank/DDBJ databases">
        <authorList>
            <person name="Camacho E."/>
            <person name="Gonzalez-de la Fuente S."/>
            <person name="Rastrojo A."/>
            <person name="Peiro-Pastor R."/>
            <person name="Solana JC."/>
            <person name="Tabera L."/>
            <person name="Gamarro F."/>
            <person name="Carrasco-Ramiro F."/>
            <person name="Requena JM."/>
            <person name="Aguado B."/>
        </authorList>
    </citation>
    <scope>NUCLEOTIDE SEQUENCE</scope>
</reference>
<dbReference type="PDB" id="5C4Q">
    <property type="method" value="X-ray"/>
    <property type="resolution" value="1.93 A"/>
    <property type="chains" value="A/B=1-125"/>
</dbReference>
<dbReference type="EMBL" id="RHLC01000054">
    <property type="protein sequence ID" value="TPP48420.1"/>
    <property type="molecule type" value="Genomic_DNA"/>
</dbReference>
<dbReference type="Proteomes" id="UP000318821">
    <property type="component" value="Unassembled WGS sequence"/>
</dbReference>
<evidence type="ECO:0000313" key="9">
    <source>
        <dbReference type="EMBL" id="TPP48420.1"/>
    </source>
</evidence>
<dbReference type="SUPFAM" id="SSF47370">
    <property type="entry name" value="Bromodomain"/>
    <property type="match status" value="1"/>
</dbReference>
<feature type="compositionally biased region" description="Acidic residues" evidence="3">
    <location>
        <begin position="191"/>
        <end position="204"/>
    </location>
</feature>
<reference evidence="14" key="4">
    <citation type="submission" date="2015-06" db="PDB data bank">
        <title>Crystal Structure Analysis of bromodomain from Leishmania donovani complexed with bromosporine.</title>
        <authorList>
            <person name="Jiang D.Q."/>
            <person name="Tempel W."/>
            <person name="Loppnau P."/>
            <person name="Graslund S."/>
            <person name="Arrowsmith C.H."/>
            <person name="Edwards A.M."/>
            <person name="Bountra C."/>
            <person name="Hui R."/>
            <person name="Amani M."/>
            <person name="Hou C.F.D."/>
        </authorList>
    </citation>
    <scope>X-RAY CRYSTALLOGRAPHY (1.93 ANGSTROMS) OF 1-125</scope>
</reference>
<reference evidence="7" key="2">
    <citation type="submission" date="2011-01" db="EMBL/GenBank/DDBJ databases">
        <authorList>
            <person name="Zhao B.P."/>
            <person name="Ren Z.A."/>
            <person name="Li C.D."/>
        </authorList>
    </citation>
    <scope>NUCLEOTIDE SEQUENCE</scope>
    <source>
        <strain evidence="7">BPK282A1</strain>
    </source>
</reference>
<dbReference type="AlphaFoldDB" id="A0A3Q8IW45"/>
<dbReference type="VEuPathDB" id="TriTrypDB:LdCL_360037800"/>
<dbReference type="Proteomes" id="UP000318447">
    <property type="component" value="Unassembled WGS sequence"/>
</dbReference>
<accession>A0A3Q8IW45</accession>
<keyword evidence="14" id="KW-0002">3D-structure</keyword>
<dbReference type="PROSITE" id="PS50014">
    <property type="entry name" value="BROMODOMAIN_2"/>
    <property type="match status" value="1"/>
</dbReference>
<organism evidence="5 11">
    <name type="scientific">Leishmania donovani</name>
    <dbReference type="NCBI Taxonomy" id="5661"/>
    <lineage>
        <taxon>Eukaryota</taxon>
        <taxon>Discoba</taxon>
        <taxon>Euglenozoa</taxon>
        <taxon>Kinetoplastea</taxon>
        <taxon>Metakinetoplastina</taxon>
        <taxon>Trypanosomatida</taxon>
        <taxon>Trypanosomatidae</taxon>
        <taxon>Leishmaniinae</taxon>
        <taxon>Leishmania</taxon>
    </lineage>
</organism>
<dbReference type="InterPro" id="IPR001487">
    <property type="entry name" value="Bromodomain"/>
</dbReference>
<dbReference type="OrthoDB" id="21449at2759"/>
<dbReference type="EMBL" id="CP029535">
    <property type="protein sequence ID" value="AYU83663.1"/>
    <property type="molecule type" value="Genomic_DNA"/>
</dbReference>
<reference evidence="8" key="6">
    <citation type="submission" date="2019-02" db="EMBL/GenBank/DDBJ databases">
        <title>FDA dAtabase for Regulatory Grade micrObial Sequences (FDA-ARGOS): Supporting development and validation of Infectious Disease Dx tests.</title>
        <authorList>
            <person name="Duncan R."/>
            <person name="Fisher C."/>
            <person name="Tallon L.J."/>
            <person name="Sadzewicz L."/>
            <person name="Sengamalay N."/>
            <person name="Ott S."/>
            <person name="Godinez A."/>
            <person name="Nagaraj S."/>
            <person name="Nadendla S."/>
            <person name="Sichtig H."/>
        </authorList>
    </citation>
    <scope>NUCLEOTIDE SEQUENCE</scope>
    <source>
        <strain evidence="8">FDAARGOS_360</strain>
        <strain evidence="9">FDAARGOS_361</strain>
    </source>
</reference>
<dbReference type="EMBL" id="FR799623">
    <property type="protein sequence ID" value="CBZ38751.1"/>
    <property type="molecule type" value="Genomic_DNA"/>
</dbReference>
<dbReference type="Proteomes" id="UP000601710">
    <property type="component" value="Chromosome 36"/>
</dbReference>
<name>A0A3Q8IW45_LEIDO</name>
<reference evidence="12" key="8">
    <citation type="submission" date="2019-02" db="EMBL/GenBank/DDBJ databases">
        <title>FDA dAtabase for Regulatory Grade micrObial Sequences (FDA-ARGOS): Supporting development and validation of Infectious Disease Dx tests.</title>
        <authorList>
            <person name="Duncan R."/>
            <person name="Fisher C."/>
            <person name="Tallon L."/>
            <person name="Sadzewicz L."/>
            <person name="Sengamalay N."/>
            <person name="Ott S."/>
            <person name="Godinez A."/>
            <person name="Nagaraj S."/>
            <person name="Vavikolanu K."/>
            <person name="Nadendla S."/>
            <person name="Aluvathingal J."/>
            <person name="Sichtig H."/>
        </authorList>
    </citation>
    <scope>NUCLEOTIDE SEQUENCE [LARGE SCALE GENOMIC DNA]</scope>
    <source>
        <strain evidence="12">FDAARGOS_361</strain>
    </source>
</reference>
<protein>
    <submittedName>
        <fullName evidence="5">Bromodomain factor 2 protein, putative</fullName>
    </submittedName>
    <submittedName>
        <fullName evidence="8">Bromodomain family protein</fullName>
    </submittedName>
    <submittedName>
        <fullName evidence="6">Bromodomain_factor_2_protein_putative/GeneDB:LmjF.36.2980</fullName>
    </submittedName>
</protein>
<evidence type="ECO:0000313" key="11">
    <source>
        <dbReference type="Proteomes" id="UP000274082"/>
    </source>
</evidence>
<evidence type="ECO:0000313" key="12">
    <source>
        <dbReference type="Proteomes" id="UP000318447"/>
    </source>
</evidence>
<reference evidence="7 10" key="1">
    <citation type="journal article" date="2011" name="Genome Res.">
        <title>Whole genome sequencing of multiple Leishmania donovani clinical isolates provides insights into population structure and mechanisms of drug resistance.</title>
        <authorList>
            <person name="Downing T."/>
            <person name="Imamura H."/>
            <person name="Decuypere S."/>
            <person name="Clark T.G."/>
            <person name="Coombs G.H."/>
            <person name="Cotton J.A."/>
            <person name="Hilley J.D."/>
            <person name="de Doncker S."/>
            <person name="Maes I."/>
            <person name="Mottram J.C."/>
            <person name="Quail M.A."/>
            <person name="Rijal S."/>
            <person name="Sanders M."/>
            <person name="Schonian G."/>
            <person name="Stark O."/>
            <person name="Sundar S."/>
            <person name="Vanaerschot M."/>
            <person name="Hertz-Fowler C."/>
            <person name="Dujardin J.C."/>
            <person name="Berriman M."/>
        </authorList>
    </citation>
    <scope>NUCLEOTIDE SEQUENCE [LARGE SCALE GENOMIC DNA]</scope>
    <source>
        <strain evidence="7 10">BPK282A1</strain>
    </source>
</reference>
<evidence type="ECO:0000256" key="3">
    <source>
        <dbReference type="SAM" id="MobiDB-lite"/>
    </source>
</evidence>
<dbReference type="SMART" id="SM00297">
    <property type="entry name" value="BROMO"/>
    <property type="match status" value="1"/>
</dbReference>
<dbReference type="GeneID" id="13388314"/>
<dbReference type="CDD" id="cd04369">
    <property type="entry name" value="Bromodomain"/>
    <property type="match status" value="1"/>
</dbReference>
<dbReference type="Pfam" id="PF00439">
    <property type="entry name" value="Bromodomain"/>
    <property type="match status" value="1"/>
</dbReference>
<evidence type="ECO:0007829" key="14">
    <source>
        <dbReference type="PDB" id="5C4Q"/>
    </source>
</evidence>
<sequence length="236" mass="26770">MDVSKRPREEFHKEQCLSFVKKLWAADTLAMFHYPVSATEVPGYYDVVDTPMDLSTIRKNIEQGKYRTDTEVENDVVLMLSNALDFNEKGSQWHDLAKQLKKRYLTLAQESGLSFDADQAFIPTKKVRDDESTLRKAEKKGGEKLEDVLQAMEKDKEIPLEQLRAMYARRRTRGKADQQSSDYSSGRGSDDSDEEVSSDEEDTSDSGSGSGSYDTEEEDEDSLDSESVSKDDDDDE</sequence>
<dbReference type="RefSeq" id="XP_003865428.1">
    <property type="nucleotide sequence ID" value="XM_003865380.1"/>
</dbReference>
<evidence type="ECO:0000313" key="10">
    <source>
        <dbReference type="Proteomes" id="UP000008980"/>
    </source>
</evidence>
<dbReference type="EMBL" id="RHLD01000002">
    <property type="protein sequence ID" value="TPP42140.1"/>
    <property type="molecule type" value="Genomic_DNA"/>
</dbReference>
<reference evidence="5 11" key="5">
    <citation type="journal article" date="2018" name="Sci. Rep.">
        <title>A complete Leishmania donovani reference genome identifies novel genetic variations associated with virulence.</title>
        <authorList>
            <person name="Lypaczewski P."/>
            <person name="Hoshizaki J."/>
            <person name="Zhang W.-W."/>
            <person name="McCall L.-I."/>
            <person name="Torcivia-Rodriguez J."/>
            <person name="Simonyan V."/>
            <person name="Kaur A."/>
            <person name="Dewar K."/>
            <person name="Matlashewski G."/>
        </authorList>
    </citation>
    <scope>NUCLEOTIDE SEQUENCE [LARGE SCALE GENOMIC DNA]</scope>
    <source>
        <strain evidence="5 11">LdCL</strain>
    </source>
</reference>
<dbReference type="SMR" id="A0A3Q8IW45"/>
<dbReference type="PDBsum" id="5C4Q"/>
<dbReference type="KEGG" id="ldo:LDBPK_363130"/>
<evidence type="ECO:0000313" key="7">
    <source>
        <dbReference type="EMBL" id="CBZ38751.1"/>
    </source>
</evidence>
<accession>E9BU22</accession>
<evidence type="ECO:0000313" key="6">
    <source>
        <dbReference type="EMBL" id="CAC5434886.1"/>
    </source>
</evidence>
<feature type="compositionally biased region" description="Acidic residues" evidence="3">
    <location>
        <begin position="214"/>
        <end position="224"/>
    </location>
</feature>
<dbReference type="PANTHER" id="PTHR22881:SF27">
    <property type="entry name" value="BROMODOMAIN CONTAINING 7_9"/>
    <property type="match status" value="1"/>
</dbReference>
<dbReference type="InterPro" id="IPR051831">
    <property type="entry name" value="Bromodomain_contain_prot"/>
</dbReference>
<gene>
    <name evidence="8" type="ORF">CGC20_28410</name>
    <name evidence="9" type="ORF">CGC21_13850</name>
    <name evidence="7" type="ORF">LDBPK_363130</name>
    <name evidence="5" type="ORF">LdCL_360037800</name>
    <name evidence="6" type="ORF">LDHU3_36.4330</name>
</gene>
<evidence type="ECO:0000259" key="4">
    <source>
        <dbReference type="PROSITE" id="PS50014"/>
    </source>
</evidence>
<feature type="domain" description="Bromo" evidence="4">
    <location>
        <begin position="24"/>
        <end position="94"/>
    </location>
</feature>
<evidence type="ECO:0000313" key="5">
    <source>
        <dbReference type="EMBL" id="AYU83663.1"/>
    </source>
</evidence>
<dbReference type="VEuPathDB" id="TriTrypDB:LDHU3_36.4330"/>
<evidence type="ECO:0000256" key="1">
    <source>
        <dbReference type="ARBA" id="ARBA00023117"/>
    </source>
</evidence>
<feature type="compositionally biased region" description="Low complexity" evidence="3">
    <location>
        <begin position="177"/>
        <end position="187"/>
    </location>
</feature>